<evidence type="ECO:0000313" key="4">
    <source>
        <dbReference type="Proteomes" id="UP000419144"/>
    </source>
</evidence>
<organism evidence="3 4">
    <name type="scientific">Leishmania tarentolae</name>
    <name type="common">Sauroleishmania tarentolae</name>
    <dbReference type="NCBI Taxonomy" id="5689"/>
    <lineage>
        <taxon>Eukaryota</taxon>
        <taxon>Discoba</taxon>
        <taxon>Euglenozoa</taxon>
        <taxon>Kinetoplastea</taxon>
        <taxon>Metakinetoplastina</taxon>
        <taxon>Trypanosomatida</taxon>
        <taxon>Trypanosomatidae</taxon>
        <taxon>Leishmaniinae</taxon>
        <taxon>Leishmania</taxon>
        <taxon>lizard Leishmania</taxon>
    </lineage>
</organism>
<proteinExistence type="predicted"/>
<feature type="region of interest" description="Disordered" evidence="2">
    <location>
        <begin position="105"/>
        <end position="131"/>
    </location>
</feature>
<comment type="caution">
    <text evidence="3">The sequence shown here is derived from an EMBL/GenBank/DDBJ whole genome shotgun (WGS) entry which is preliminary data.</text>
</comment>
<gene>
    <name evidence="3" type="ORF">LtaPh_1307900</name>
</gene>
<evidence type="ECO:0000256" key="1">
    <source>
        <dbReference type="SAM" id="Coils"/>
    </source>
</evidence>
<accession>A0A640KHG5</accession>
<sequence length="331" mass="37133">MFKQRDKEYHPPMMIDPSGSGVTVSADLSGEVEMGHVTSPLPDSPAVAAGSRKRGRDIRGLDRFRSVVYGEDGFRRLHAMVARNPILMYPPDGIEEARSRVMTREAELQSQLRSKLGHREHNRSPADDGDDDVFALFEARQRAESDAHAATTTEEARGPSAGENASSLSRLAALRKDEELATYHHKQLDSYLRLLYEFNHVTFVKLPMEDTLQLLSRCGKEAVAHIVDYETQVRLRRQSRIRDLNELRQEQEALEERRLALEGAEQDRLVQSAELRQAELDLELGKDAAKGEPLDDGCADGDLKAILETAEPPVHFASLHAGDSPEEYIER</sequence>
<keyword evidence="1" id="KW-0175">Coiled coil</keyword>
<dbReference type="AlphaFoldDB" id="A0A640KHG5"/>
<evidence type="ECO:0000313" key="3">
    <source>
        <dbReference type="EMBL" id="GET86939.1"/>
    </source>
</evidence>
<keyword evidence="4" id="KW-1185">Reference proteome</keyword>
<feature type="region of interest" description="Disordered" evidence="2">
    <location>
        <begin position="144"/>
        <end position="166"/>
    </location>
</feature>
<dbReference type="VEuPathDB" id="TriTrypDB:LtaPh_1307900"/>
<feature type="region of interest" description="Disordered" evidence="2">
    <location>
        <begin position="1"/>
        <end position="26"/>
    </location>
</feature>
<feature type="compositionally biased region" description="Basic and acidic residues" evidence="2">
    <location>
        <begin position="117"/>
        <end position="126"/>
    </location>
</feature>
<dbReference type="OrthoDB" id="243277at2759"/>
<feature type="compositionally biased region" description="Basic and acidic residues" evidence="2">
    <location>
        <begin position="1"/>
        <end position="10"/>
    </location>
</feature>
<reference evidence="3" key="1">
    <citation type="submission" date="2019-11" db="EMBL/GenBank/DDBJ databases">
        <title>Leishmania tarentolae CDS.</title>
        <authorList>
            <person name="Goto Y."/>
            <person name="Yamagishi J."/>
        </authorList>
    </citation>
    <scope>NUCLEOTIDE SEQUENCE [LARGE SCALE GENOMIC DNA]</scope>
    <source>
        <strain evidence="3">Parrot Tar II</strain>
    </source>
</reference>
<dbReference type="Proteomes" id="UP000419144">
    <property type="component" value="Unassembled WGS sequence"/>
</dbReference>
<evidence type="ECO:0000256" key="2">
    <source>
        <dbReference type="SAM" id="MobiDB-lite"/>
    </source>
</evidence>
<dbReference type="EMBL" id="BLBS01000017">
    <property type="protein sequence ID" value="GET86939.1"/>
    <property type="molecule type" value="Genomic_DNA"/>
</dbReference>
<name>A0A640KHG5_LEITA</name>
<protein>
    <submittedName>
        <fullName evidence="3">Uncharacterized protein</fullName>
    </submittedName>
</protein>
<feature type="region of interest" description="Disordered" evidence="2">
    <location>
        <begin position="34"/>
        <end position="53"/>
    </location>
</feature>
<feature type="coiled-coil region" evidence="1">
    <location>
        <begin position="237"/>
        <end position="281"/>
    </location>
</feature>